<dbReference type="EC" id="2.7.11.1" evidence="3"/>
<evidence type="ECO:0000256" key="2">
    <source>
        <dbReference type="ARBA" id="ARBA00004479"/>
    </source>
</evidence>
<dbReference type="PRINTS" id="PR00019">
    <property type="entry name" value="LEURICHRPT"/>
</dbReference>
<dbReference type="InterPro" id="IPR011009">
    <property type="entry name" value="Kinase-like_dom_sf"/>
</dbReference>
<dbReference type="PROSITE" id="PS50011">
    <property type="entry name" value="PROTEIN_KINASE_DOM"/>
    <property type="match status" value="1"/>
</dbReference>
<dbReference type="Gramene" id="TraesCLE_scaffold_071315_01G000200.1">
    <property type="protein sequence ID" value="TraesCLE_scaffold_071315_01G000200.1"/>
    <property type="gene ID" value="TraesCLE_scaffold_071315_01G000200"/>
</dbReference>
<keyword evidence="18" id="KW-0325">Glycoprotein</keyword>
<keyword evidence="14 21" id="KW-0067">ATP-binding</keyword>
<dbReference type="Gramene" id="TraesJUL5A03G02757910.1">
    <property type="protein sequence ID" value="TraesJUL5A03G02757910.1"/>
    <property type="gene ID" value="TraesJUL5A03G02757910"/>
</dbReference>
<comment type="catalytic activity">
    <reaction evidence="20">
        <text>L-seryl-[protein] + ATP = O-phospho-L-seryl-[protein] + ADP + H(+)</text>
        <dbReference type="Rhea" id="RHEA:17989"/>
        <dbReference type="Rhea" id="RHEA-COMP:9863"/>
        <dbReference type="Rhea" id="RHEA-COMP:11604"/>
        <dbReference type="ChEBI" id="CHEBI:15378"/>
        <dbReference type="ChEBI" id="CHEBI:29999"/>
        <dbReference type="ChEBI" id="CHEBI:30616"/>
        <dbReference type="ChEBI" id="CHEBI:83421"/>
        <dbReference type="ChEBI" id="CHEBI:456216"/>
        <dbReference type="EC" id="2.7.11.1"/>
    </reaction>
</comment>
<keyword evidence="5" id="KW-0723">Serine/threonine-protein kinase</keyword>
<comment type="subcellular location">
    <subcellularLocation>
        <location evidence="1">Cell membrane</location>
        <topology evidence="1">Single-pass membrane protein</topology>
    </subcellularLocation>
    <subcellularLocation>
        <location evidence="2">Membrane</location>
        <topology evidence="2">Single-pass type I membrane protein</topology>
    </subcellularLocation>
</comment>
<dbReference type="Gramene" id="TraesCAD_scaffold_029818_01G000200.1">
    <property type="protein sequence ID" value="TraesCAD_scaffold_029818_01G000200.1"/>
    <property type="gene ID" value="TraesCAD_scaffold_029818_01G000200"/>
</dbReference>
<dbReference type="PROSITE" id="PS00109">
    <property type="entry name" value="PROTEIN_KINASE_TYR"/>
    <property type="match status" value="1"/>
</dbReference>
<evidence type="ECO:0000256" key="10">
    <source>
        <dbReference type="ARBA" id="ARBA00022729"/>
    </source>
</evidence>
<dbReference type="GO" id="GO:0033612">
    <property type="term" value="F:receptor serine/threonine kinase binding"/>
    <property type="evidence" value="ECO:0000318"/>
    <property type="project" value="GO_Central"/>
</dbReference>
<sequence length="1130" mass="124438">MAPLASKILASLTILMMCTTALVSAAGALPSLEQQAGALLAWKASLSQQSQDALRSWENISAPCRWQGIRCGGRWPVIAAISLPGMRLRGTLESLDFSALRTLVALELSHNELAGSIPVNIKLLKELRALLLHDNQIRGSIPPVLANLTKLRLLMLHDNQVSGEIPRQIGEMGNLVSLNLSNNYLVGPIPCEIGHLKHLLKLDLSSNDLSGPVSFSPANSSIQNPMNNFSSQPTAKVNLENINMLSLSHNNLSGPIPKDIVKFFDLQHLDISQNNFSGSIPSNIGNLAKLTTLYLYHNQLSGRIPRELGYLVNLEDLRLNNNTLSGSVPSNLWNLTKLATLHLHRNQLSGHIPLVLGYLVHIEDLRLSYNTLTGSFPRNLCNLTKLKILYLGQNQLSGKILWELGYMVNLEDFQLSLNNLTGPIPNSLGNLTKLTFLNLNFNQFSGHIPQEIGELMNLEMFGVSLNNLSGALPSGLCAGGRLQFLTANGNNLVGPLPTSLLSCKSLVKLRLEGNQLQGDISEMGLHPDLVYVDISSNKLFGQLSHRWGECYKLTMLRASNNNITGVIPPSIGQLSQLGILDVSSNKLEGQIPLEIGNLTLLFNLSLGNNLLQGSIPKDIGSLKNLEYLDLSSNNLSGMIQGSIEHCLKLHFLNLSHNHLNGSIPIELGMLVNLQELLDLSDNSFASVIPSQLGGLSMLEVLNLSHNALKGSIPPSFQRMLSLLSIDVSFNKLEGSVPQSRLFEEAPIQWFMQNKKLCGVVKGLPPCDLNQSGEQKKKPRAILLAIIPVVVSFLFIMALVPLQCKTRKSKVESANELQQTNLFAIWNFHGGDMYRQIVDATENFSDAHCIGIGSSGSVYRAQLPTCEIFAVKKIHTIEDDELFNREIDALMHIRHRNIVKLFGYCSATQGRFLLYEYMERGSLAASLRTKETAIELDWTRRLNIVKDVAHALSYMHHDCFAPIVHRDITSNNILLDLEFRACISDFGIAKILDVDGSNCTRLAGTKGYLAPELAYTTRVTEKCDVYSFGVLVLELFMGHHPGDFLLSLSSMDKRSTIPKDLLDTRLPFPKAEIANEIFKVIAIAIRCIEPDPSHRSTMQDAIKVFSPDEGPGNLDYLHTDIVILACGLECS</sequence>
<dbReference type="Gene3D" id="1.10.510.10">
    <property type="entry name" value="Transferase(Phosphotransferase) domain 1"/>
    <property type="match status" value="1"/>
</dbReference>
<dbReference type="Pfam" id="PF00069">
    <property type="entry name" value="Pkinase"/>
    <property type="match status" value="1"/>
</dbReference>
<dbReference type="GO" id="GO:0016020">
    <property type="term" value="C:membrane"/>
    <property type="evidence" value="ECO:0000318"/>
    <property type="project" value="GO_Central"/>
</dbReference>
<keyword evidence="7" id="KW-0433">Leucine-rich repeat</keyword>
<dbReference type="FunFam" id="1.10.510.10:FF:000479">
    <property type="entry name" value="Leucine-rich repeat receptor-like protein kinase"/>
    <property type="match status" value="1"/>
</dbReference>
<keyword evidence="8" id="KW-0808">Transferase</keyword>
<dbReference type="InterPro" id="IPR032675">
    <property type="entry name" value="LRR_dom_sf"/>
</dbReference>
<dbReference type="Gramene" id="TraesPARA_EIv1.0_1532420.1">
    <property type="protein sequence ID" value="TraesPARA_EIv1.0_1532420.1.CDS"/>
    <property type="gene ID" value="TraesPARA_EIv1.0_1532420"/>
</dbReference>
<dbReference type="Gramene" id="TraesLDM5A03G02741770.1">
    <property type="protein sequence ID" value="TraesLDM5A03G02741770.1"/>
    <property type="gene ID" value="TraesLDM5A03G02741770"/>
</dbReference>
<dbReference type="SMART" id="SM00369">
    <property type="entry name" value="LRR_TYP"/>
    <property type="match status" value="11"/>
</dbReference>
<name>A0A3B6KMZ6_WHEAT</name>
<dbReference type="InterPro" id="IPR008266">
    <property type="entry name" value="Tyr_kinase_AS"/>
</dbReference>
<dbReference type="Gramene" id="TraesSYM5A03G02768370.1">
    <property type="protein sequence ID" value="TraesSYM5A03G02768370.1"/>
    <property type="gene ID" value="TraesSYM5A03G02768370"/>
</dbReference>
<protein>
    <recommendedName>
        <fullName evidence="3">non-specific serine/threonine protein kinase</fullName>
        <ecNumber evidence="3">2.7.11.1</ecNumber>
    </recommendedName>
</protein>
<dbReference type="GO" id="GO:0009653">
    <property type="term" value="P:anatomical structure morphogenesis"/>
    <property type="evidence" value="ECO:0007669"/>
    <property type="project" value="UniProtKB-ARBA"/>
</dbReference>
<dbReference type="InterPro" id="IPR017441">
    <property type="entry name" value="Protein_kinase_ATP_BS"/>
</dbReference>
<gene>
    <name evidence="25" type="primary">LOC123105277</name>
</gene>
<dbReference type="GO" id="GO:0004674">
    <property type="term" value="F:protein serine/threonine kinase activity"/>
    <property type="evidence" value="ECO:0007669"/>
    <property type="project" value="UniProtKB-KW"/>
</dbReference>
<dbReference type="Gramene" id="TraesNOR5A03G02762430.1">
    <property type="protein sequence ID" value="TraesNOR5A03G02762430.1"/>
    <property type="gene ID" value="TraesNOR5A03G02762430"/>
</dbReference>
<dbReference type="AlphaFoldDB" id="A0A3B6KMZ6"/>
<dbReference type="InterPro" id="IPR001611">
    <property type="entry name" value="Leu-rich_rpt"/>
</dbReference>
<dbReference type="FunFam" id="3.30.200.20:FF:000309">
    <property type="entry name" value="Leucine-rich repeat receptor protein kinase MSP1"/>
    <property type="match status" value="1"/>
</dbReference>
<evidence type="ECO:0000256" key="16">
    <source>
        <dbReference type="ARBA" id="ARBA00023136"/>
    </source>
</evidence>
<dbReference type="SUPFAM" id="SSF52047">
    <property type="entry name" value="RNI-like"/>
    <property type="match status" value="2"/>
</dbReference>
<dbReference type="GeneID" id="123105277"/>
<evidence type="ECO:0000313" key="26">
    <source>
        <dbReference type="Proteomes" id="UP000019116"/>
    </source>
</evidence>
<dbReference type="InterPro" id="IPR051716">
    <property type="entry name" value="Plant_RL_S/T_kinase"/>
</dbReference>
<dbReference type="GO" id="GO:0099402">
    <property type="term" value="P:plant organ development"/>
    <property type="evidence" value="ECO:0007669"/>
    <property type="project" value="UniProtKB-ARBA"/>
</dbReference>
<evidence type="ECO:0000256" key="22">
    <source>
        <dbReference type="SAM" id="Phobius"/>
    </source>
</evidence>
<evidence type="ECO:0000256" key="21">
    <source>
        <dbReference type="PROSITE-ProRule" id="PRU10141"/>
    </source>
</evidence>
<dbReference type="SMR" id="A0A3B6KMZ6"/>
<organism evidence="25">
    <name type="scientific">Triticum aestivum</name>
    <name type="common">Wheat</name>
    <dbReference type="NCBI Taxonomy" id="4565"/>
    <lineage>
        <taxon>Eukaryota</taxon>
        <taxon>Viridiplantae</taxon>
        <taxon>Streptophyta</taxon>
        <taxon>Embryophyta</taxon>
        <taxon>Tracheophyta</taxon>
        <taxon>Spermatophyta</taxon>
        <taxon>Magnoliopsida</taxon>
        <taxon>Liliopsida</taxon>
        <taxon>Poales</taxon>
        <taxon>Poaceae</taxon>
        <taxon>BOP clade</taxon>
        <taxon>Pooideae</taxon>
        <taxon>Triticodae</taxon>
        <taxon>Triticeae</taxon>
        <taxon>Triticinae</taxon>
        <taxon>Triticum</taxon>
    </lineage>
</organism>
<dbReference type="Gramene" id="TraesSTA5A03G02729990.1">
    <property type="protein sequence ID" value="TraesSTA5A03G02729990.1"/>
    <property type="gene ID" value="TraesSTA5A03G02729990"/>
</dbReference>
<dbReference type="FunFam" id="3.80.10.10:FF:000095">
    <property type="entry name" value="LRR receptor-like serine/threonine-protein kinase GSO1"/>
    <property type="match status" value="2"/>
</dbReference>
<dbReference type="GO" id="GO:0005524">
    <property type="term" value="F:ATP binding"/>
    <property type="evidence" value="ECO:0007669"/>
    <property type="project" value="UniProtKB-UniRule"/>
</dbReference>
<evidence type="ECO:0000256" key="4">
    <source>
        <dbReference type="ARBA" id="ARBA00022475"/>
    </source>
</evidence>
<keyword evidence="11" id="KW-0677">Repeat</keyword>
<dbReference type="Gene3D" id="3.80.10.10">
    <property type="entry name" value="Ribonuclease Inhibitor"/>
    <property type="match status" value="3"/>
</dbReference>
<evidence type="ECO:0000256" key="11">
    <source>
        <dbReference type="ARBA" id="ARBA00022737"/>
    </source>
</evidence>
<keyword evidence="17" id="KW-0675">Receptor</keyword>
<keyword evidence="9 22" id="KW-0812">Transmembrane</keyword>
<dbReference type="Pfam" id="PF13855">
    <property type="entry name" value="LRR_8"/>
    <property type="match status" value="2"/>
</dbReference>
<keyword evidence="16 22" id="KW-0472">Membrane</keyword>
<evidence type="ECO:0000259" key="24">
    <source>
        <dbReference type="PROSITE" id="PS50011"/>
    </source>
</evidence>
<evidence type="ECO:0000256" key="5">
    <source>
        <dbReference type="ARBA" id="ARBA00022527"/>
    </source>
</evidence>
<reference evidence="25" key="2">
    <citation type="submission" date="2018-10" db="UniProtKB">
        <authorList>
            <consortium name="EnsemblPlants"/>
        </authorList>
    </citation>
    <scope>IDENTIFICATION</scope>
</reference>
<feature type="signal peptide" evidence="23">
    <location>
        <begin position="1"/>
        <end position="25"/>
    </location>
</feature>
<dbReference type="OMA" id="NTLYLWG"/>
<evidence type="ECO:0000256" key="18">
    <source>
        <dbReference type="ARBA" id="ARBA00023180"/>
    </source>
</evidence>
<evidence type="ECO:0000256" key="6">
    <source>
        <dbReference type="ARBA" id="ARBA00022553"/>
    </source>
</evidence>
<dbReference type="Pfam" id="PF08263">
    <property type="entry name" value="LRRNT_2"/>
    <property type="match status" value="1"/>
</dbReference>
<dbReference type="Gramene" id="TraesROB_scaffold_020595_01G000100.1">
    <property type="protein sequence ID" value="TraesROB_scaffold_020595_01G000100.1"/>
    <property type="gene ID" value="TraesROB_scaffold_020595_01G000100"/>
</dbReference>
<dbReference type="PANTHER" id="PTHR48053:SF123">
    <property type="entry name" value="PROTEIN KINASE DOMAIN-CONTAINING PROTEIN"/>
    <property type="match status" value="1"/>
</dbReference>
<evidence type="ECO:0000313" key="25">
    <source>
        <dbReference type="EnsemblPlants" id="TraesCS5A02G418500.1"/>
    </source>
</evidence>
<keyword evidence="13" id="KW-0418">Kinase</keyword>
<keyword evidence="6" id="KW-0597">Phosphoprotein</keyword>
<dbReference type="EnsemblPlants" id="TraesCS5A02G418500.1">
    <property type="protein sequence ID" value="TraesCS5A02G418500.1"/>
    <property type="gene ID" value="TraesCS5A02G418500"/>
</dbReference>
<dbReference type="SUPFAM" id="SSF56112">
    <property type="entry name" value="Protein kinase-like (PK-like)"/>
    <property type="match status" value="1"/>
</dbReference>
<dbReference type="Gramene" id="TraesMAC5A03G02737180.1">
    <property type="protein sequence ID" value="TraesMAC5A03G02737180.1"/>
    <property type="gene ID" value="TraesMAC5A03G02737180"/>
</dbReference>
<dbReference type="STRING" id="4565.A0A3B6KMZ6"/>
<comment type="catalytic activity">
    <reaction evidence="19">
        <text>L-threonyl-[protein] + ATP = O-phospho-L-threonyl-[protein] + ADP + H(+)</text>
        <dbReference type="Rhea" id="RHEA:46608"/>
        <dbReference type="Rhea" id="RHEA-COMP:11060"/>
        <dbReference type="Rhea" id="RHEA-COMP:11605"/>
        <dbReference type="ChEBI" id="CHEBI:15378"/>
        <dbReference type="ChEBI" id="CHEBI:30013"/>
        <dbReference type="ChEBI" id="CHEBI:30616"/>
        <dbReference type="ChEBI" id="CHEBI:61977"/>
        <dbReference type="ChEBI" id="CHEBI:456216"/>
        <dbReference type="EC" id="2.7.11.1"/>
    </reaction>
</comment>
<dbReference type="Pfam" id="PF00560">
    <property type="entry name" value="LRR_1"/>
    <property type="match status" value="9"/>
</dbReference>
<evidence type="ECO:0000256" key="7">
    <source>
        <dbReference type="ARBA" id="ARBA00022614"/>
    </source>
</evidence>
<accession>A0A3B6KMZ6</accession>
<evidence type="ECO:0000256" key="23">
    <source>
        <dbReference type="SAM" id="SignalP"/>
    </source>
</evidence>
<evidence type="ECO:0000256" key="12">
    <source>
        <dbReference type="ARBA" id="ARBA00022741"/>
    </source>
</evidence>
<evidence type="ECO:0000256" key="3">
    <source>
        <dbReference type="ARBA" id="ARBA00012513"/>
    </source>
</evidence>
<feature type="transmembrane region" description="Helical" evidence="22">
    <location>
        <begin position="780"/>
        <end position="799"/>
    </location>
</feature>
<dbReference type="Gramene" id="TraesARI5A03G02780960.1">
    <property type="protein sequence ID" value="TraesARI5A03G02780960.1"/>
    <property type="gene ID" value="TraesARI5A03G02780960"/>
</dbReference>
<dbReference type="PANTHER" id="PTHR48053">
    <property type="entry name" value="LEUCINE RICH REPEAT FAMILY PROTEIN, EXPRESSED"/>
    <property type="match status" value="1"/>
</dbReference>
<dbReference type="Gramene" id="TraesWEE_scaffold_044534_01G000200.1">
    <property type="protein sequence ID" value="TraesWEE_scaffold_044534_01G000200.1"/>
    <property type="gene ID" value="TraesWEE_scaffold_044534_01G000200"/>
</dbReference>
<keyword evidence="15 22" id="KW-1133">Transmembrane helix</keyword>
<dbReference type="InterPro" id="IPR003591">
    <property type="entry name" value="Leu-rich_rpt_typical-subtyp"/>
</dbReference>
<evidence type="ECO:0000256" key="19">
    <source>
        <dbReference type="ARBA" id="ARBA00047899"/>
    </source>
</evidence>
<proteinExistence type="predicted"/>
<evidence type="ECO:0000256" key="15">
    <source>
        <dbReference type="ARBA" id="ARBA00022989"/>
    </source>
</evidence>
<evidence type="ECO:0000256" key="20">
    <source>
        <dbReference type="ARBA" id="ARBA00048679"/>
    </source>
</evidence>
<dbReference type="Gene3D" id="3.30.200.20">
    <property type="entry name" value="Phosphorylase Kinase, domain 1"/>
    <property type="match status" value="1"/>
</dbReference>
<dbReference type="InterPro" id="IPR013210">
    <property type="entry name" value="LRR_N_plant-typ"/>
</dbReference>
<dbReference type="RefSeq" id="XP_044383253.1">
    <property type="nucleotide sequence ID" value="XM_044527318.1"/>
</dbReference>
<dbReference type="Gramene" id="TraesLAC5A03G02693010.1">
    <property type="protein sequence ID" value="TraesLAC5A03G02693010.1"/>
    <property type="gene ID" value="TraesLAC5A03G02693010"/>
</dbReference>
<evidence type="ECO:0000256" key="9">
    <source>
        <dbReference type="ARBA" id="ARBA00022692"/>
    </source>
</evidence>
<evidence type="ECO:0000256" key="8">
    <source>
        <dbReference type="ARBA" id="ARBA00022679"/>
    </source>
</evidence>
<dbReference type="GO" id="GO:0005886">
    <property type="term" value="C:plasma membrane"/>
    <property type="evidence" value="ECO:0007669"/>
    <property type="project" value="UniProtKB-SubCell"/>
</dbReference>
<keyword evidence="12 21" id="KW-0547">Nucleotide-binding</keyword>
<feature type="binding site" evidence="21">
    <location>
        <position position="872"/>
    </location>
    <ligand>
        <name>ATP</name>
        <dbReference type="ChEBI" id="CHEBI:30616"/>
    </ligand>
</feature>
<dbReference type="FunFam" id="3.80.10.10:FF:000400">
    <property type="entry name" value="Nuclear pore complex protein NUP107"/>
    <property type="match status" value="1"/>
</dbReference>
<feature type="chain" id="PRO_5043176650" description="non-specific serine/threonine protein kinase" evidence="23">
    <location>
        <begin position="26"/>
        <end position="1130"/>
    </location>
</feature>
<evidence type="ECO:0000256" key="14">
    <source>
        <dbReference type="ARBA" id="ARBA00022840"/>
    </source>
</evidence>
<dbReference type="OrthoDB" id="676979at2759"/>
<dbReference type="Gramene" id="TraesCS5A03G0992900.1">
    <property type="protein sequence ID" value="TraesCS5A03G0992900.1.CDS"/>
    <property type="gene ID" value="TraesCS5A03G0992900"/>
</dbReference>
<reference evidence="25" key="1">
    <citation type="submission" date="2018-08" db="EMBL/GenBank/DDBJ databases">
        <authorList>
            <person name="Rossello M."/>
        </authorList>
    </citation>
    <scope>NUCLEOTIDE SEQUENCE [LARGE SCALE GENOMIC DNA]</scope>
    <source>
        <strain evidence="25">cv. Chinese Spring</strain>
    </source>
</reference>
<dbReference type="Proteomes" id="UP000019116">
    <property type="component" value="Chromosome 5A"/>
</dbReference>
<evidence type="ECO:0000256" key="17">
    <source>
        <dbReference type="ARBA" id="ARBA00023170"/>
    </source>
</evidence>
<dbReference type="InterPro" id="IPR000719">
    <property type="entry name" value="Prot_kinase_dom"/>
</dbReference>
<evidence type="ECO:0000256" key="13">
    <source>
        <dbReference type="ARBA" id="ARBA00022777"/>
    </source>
</evidence>
<keyword evidence="4" id="KW-1003">Cell membrane</keyword>
<keyword evidence="26" id="KW-1185">Reference proteome</keyword>
<dbReference type="Gramene" id="TraesCS5A02G418500.1">
    <property type="protein sequence ID" value="TraesCS5A02G418500.1"/>
    <property type="gene ID" value="TraesCS5A02G418500"/>
</dbReference>
<evidence type="ECO:0000256" key="1">
    <source>
        <dbReference type="ARBA" id="ARBA00004162"/>
    </source>
</evidence>
<dbReference type="PROSITE" id="PS00107">
    <property type="entry name" value="PROTEIN_KINASE_ATP"/>
    <property type="match status" value="1"/>
</dbReference>
<dbReference type="Gramene" id="TraesKAR5A01G0369070.1">
    <property type="protein sequence ID" value="cds.TraesKAR5A01G0369070.1"/>
    <property type="gene ID" value="TraesKAR5A01G0369070"/>
</dbReference>
<keyword evidence="10 23" id="KW-0732">Signal</keyword>
<feature type="domain" description="Protein kinase" evidence="24">
    <location>
        <begin position="843"/>
        <end position="1116"/>
    </location>
</feature>